<dbReference type="SMART" id="SM00052">
    <property type="entry name" value="EAL"/>
    <property type="match status" value="1"/>
</dbReference>
<dbReference type="AlphaFoldDB" id="A0A0K6H125"/>
<evidence type="ECO:0000256" key="1">
    <source>
        <dbReference type="SAM" id="MobiDB-lite"/>
    </source>
</evidence>
<evidence type="ECO:0000313" key="3">
    <source>
        <dbReference type="EMBL" id="CUA84546.1"/>
    </source>
</evidence>
<reference evidence="4" key="1">
    <citation type="submission" date="2015-08" db="EMBL/GenBank/DDBJ databases">
        <authorList>
            <person name="Varghese N."/>
        </authorList>
    </citation>
    <scope>NUCLEOTIDE SEQUENCE [LARGE SCALE GENOMIC DNA]</scope>
    <source>
        <strain evidence="4">DSM 17901</strain>
    </source>
</reference>
<dbReference type="SUPFAM" id="SSF55785">
    <property type="entry name" value="PYP-like sensor domain (PAS domain)"/>
    <property type="match status" value="1"/>
</dbReference>
<gene>
    <name evidence="3" type="ORF">Ga0061063_2118</name>
</gene>
<dbReference type="Gene3D" id="3.20.20.450">
    <property type="entry name" value="EAL domain"/>
    <property type="match status" value="1"/>
</dbReference>
<proteinExistence type="predicted"/>
<dbReference type="CDD" id="cd01948">
    <property type="entry name" value="EAL"/>
    <property type="match status" value="1"/>
</dbReference>
<dbReference type="Proteomes" id="UP000243535">
    <property type="component" value="Unassembled WGS sequence"/>
</dbReference>
<organism evidence="3 4">
    <name type="scientific">Gulbenkiania indica</name>
    <dbReference type="NCBI Taxonomy" id="375574"/>
    <lineage>
        <taxon>Bacteria</taxon>
        <taxon>Pseudomonadati</taxon>
        <taxon>Pseudomonadota</taxon>
        <taxon>Betaproteobacteria</taxon>
        <taxon>Neisseriales</taxon>
        <taxon>Chromobacteriaceae</taxon>
        <taxon>Gulbenkiania</taxon>
    </lineage>
</organism>
<dbReference type="STRING" id="375574.GCA_001418035_01907"/>
<evidence type="ECO:0000313" key="4">
    <source>
        <dbReference type="Proteomes" id="UP000243535"/>
    </source>
</evidence>
<dbReference type="Pfam" id="PF08447">
    <property type="entry name" value="PAS_3"/>
    <property type="match status" value="1"/>
</dbReference>
<dbReference type="SUPFAM" id="SSF141868">
    <property type="entry name" value="EAL domain-like"/>
    <property type="match status" value="1"/>
</dbReference>
<feature type="domain" description="EAL" evidence="2">
    <location>
        <begin position="334"/>
        <end position="587"/>
    </location>
</feature>
<dbReference type="PANTHER" id="PTHR33121">
    <property type="entry name" value="CYCLIC DI-GMP PHOSPHODIESTERASE PDEF"/>
    <property type="match status" value="1"/>
</dbReference>
<protein>
    <submittedName>
        <fullName evidence="3">EAL domain, c-di-GMP-specific phosphodiesterase class I (Or its enzymatically inactive variant)</fullName>
    </submittedName>
</protein>
<dbReference type="OrthoDB" id="9813903at2"/>
<name>A0A0K6H125_9NEIS</name>
<dbReference type="RefSeq" id="WP_055434108.1">
    <property type="nucleotide sequence ID" value="NZ_CYHA01000004.1"/>
</dbReference>
<dbReference type="InterPro" id="IPR013655">
    <property type="entry name" value="PAS_fold_3"/>
</dbReference>
<dbReference type="GO" id="GO:0071111">
    <property type="term" value="F:cyclic-guanylate-specific phosphodiesterase activity"/>
    <property type="evidence" value="ECO:0007669"/>
    <property type="project" value="InterPro"/>
</dbReference>
<dbReference type="InterPro" id="IPR035965">
    <property type="entry name" value="PAS-like_dom_sf"/>
</dbReference>
<keyword evidence="4" id="KW-1185">Reference proteome</keyword>
<dbReference type="EMBL" id="CYHA01000004">
    <property type="protein sequence ID" value="CUA84546.1"/>
    <property type="molecule type" value="Genomic_DNA"/>
</dbReference>
<dbReference type="InterPro" id="IPR035919">
    <property type="entry name" value="EAL_sf"/>
</dbReference>
<dbReference type="Gene3D" id="3.30.450.20">
    <property type="entry name" value="PAS domain"/>
    <property type="match status" value="1"/>
</dbReference>
<dbReference type="Pfam" id="PF00563">
    <property type="entry name" value="EAL"/>
    <property type="match status" value="1"/>
</dbReference>
<accession>A0A0K6H125</accession>
<sequence length="606" mass="67463">MLASRTAVPLPPEIDLPAKVDIFYARNPSHGCGLTPSAAHPALLELVAAENGAAWHYDHTTRHLQFFLNQTLHFQPQVEAELRQKLHNWLALVHPQDRSLLAQQYHAFLAGRHLHFQAECRLMRGGRQYEWTRLRASLERDAQGRPRHLYGALAPAVELPSPDLSALLSSPSALQTHLEHLLRTLPTQQESRRFVLIRLAGLTDLRALHGDALGGAVFADFARCLALRLEAFRHPDLDTRLFLVRENRLGLVLPLEFPVPQLLELCDQEMAALMGECHLGLPVQPVLGATRLDSRHRDAEGVIREAKLAVQGLPEGAERYREFSPGLLSRRHAQLRLKHELKRALTEGEFELFLQPVVRLKDRHIVGAEALIRWRHPVRGLVPPGEFIPACEETDLIQPIGRWVVTEAARLLHTSAARLPAGFFLSINVSGRQLLDEALLPVLAEVAALLPESVALRLELTETALFPNMEKARQFFDTIHQLGYELAMDDFGSGYASINMLEALPFDSLKIDQRLVQNLDQSRKSALLVAAMVHLGQDLGLRVVVEGIETEYQHAQACAMGAELGQGYLFGRPVEAGVFFKGLPATAEPPPAPHPPEPRTTALQTL</sequence>
<dbReference type="InterPro" id="IPR001633">
    <property type="entry name" value="EAL_dom"/>
</dbReference>
<dbReference type="PROSITE" id="PS50883">
    <property type="entry name" value="EAL"/>
    <property type="match status" value="1"/>
</dbReference>
<evidence type="ECO:0000259" key="2">
    <source>
        <dbReference type="PROSITE" id="PS50883"/>
    </source>
</evidence>
<dbReference type="InterPro" id="IPR050706">
    <property type="entry name" value="Cyclic-di-GMP_PDE-like"/>
</dbReference>
<dbReference type="PANTHER" id="PTHR33121:SF79">
    <property type="entry name" value="CYCLIC DI-GMP PHOSPHODIESTERASE PDED-RELATED"/>
    <property type="match status" value="1"/>
</dbReference>
<feature type="region of interest" description="Disordered" evidence="1">
    <location>
        <begin position="585"/>
        <end position="606"/>
    </location>
</feature>